<feature type="signal peptide" evidence="2">
    <location>
        <begin position="1"/>
        <end position="26"/>
    </location>
</feature>
<dbReference type="SMART" id="SM00256">
    <property type="entry name" value="FBOX"/>
    <property type="match status" value="1"/>
</dbReference>
<evidence type="ECO:0000259" key="3">
    <source>
        <dbReference type="PROSITE" id="PS50181"/>
    </source>
</evidence>
<protein>
    <recommendedName>
        <fullName evidence="3">F-box domain-containing protein</fullName>
    </recommendedName>
</protein>
<dbReference type="OMA" id="WSYEPIY"/>
<dbReference type="VEuPathDB" id="FungiDB:CC1G_04973"/>
<dbReference type="OrthoDB" id="1259151at2759"/>
<keyword evidence="5" id="KW-1185">Reference proteome</keyword>
<feature type="chain" id="PRO_5002726611" description="F-box domain-containing protein" evidence="2">
    <location>
        <begin position="27"/>
        <end position="526"/>
    </location>
</feature>
<dbReference type="InterPro" id="IPR036322">
    <property type="entry name" value="WD40_repeat_dom_sf"/>
</dbReference>
<dbReference type="PROSITE" id="PS50181">
    <property type="entry name" value="FBOX"/>
    <property type="match status" value="1"/>
</dbReference>
<feature type="domain" description="F-box" evidence="3">
    <location>
        <begin position="1"/>
        <end position="48"/>
    </location>
</feature>
<dbReference type="SUPFAM" id="SSF50978">
    <property type="entry name" value="WD40 repeat-like"/>
    <property type="match status" value="1"/>
</dbReference>
<dbReference type="Proteomes" id="UP000001861">
    <property type="component" value="Unassembled WGS sequence"/>
</dbReference>
<reference evidence="4 5" key="1">
    <citation type="journal article" date="2010" name="Proc. Natl. Acad. Sci. U.S.A.">
        <title>Insights into evolution of multicellular fungi from the assembled chromosomes of the mushroom Coprinopsis cinerea (Coprinus cinereus).</title>
        <authorList>
            <person name="Stajich J.E."/>
            <person name="Wilke S.K."/>
            <person name="Ahren D."/>
            <person name="Au C.H."/>
            <person name="Birren B.W."/>
            <person name="Borodovsky M."/>
            <person name="Burns C."/>
            <person name="Canback B."/>
            <person name="Casselton L.A."/>
            <person name="Cheng C.K."/>
            <person name="Deng J."/>
            <person name="Dietrich F.S."/>
            <person name="Fargo D.C."/>
            <person name="Farman M.L."/>
            <person name="Gathman A.C."/>
            <person name="Goldberg J."/>
            <person name="Guigo R."/>
            <person name="Hoegger P.J."/>
            <person name="Hooker J.B."/>
            <person name="Huggins A."/>
            <person name="James T.Y."/>
            <person name="Kamada T."/>
            <person name="Kilaru S."/>
            <person name="Kodira C."/>
            <person name="Kues U."/>
            <person name="Kupfer D."/>
            <person name="Kwan H.S."/>
            <person name="Lomsadze A."/>
            <person name="Li W."/>
            <person name="Lilly W.W."/>
            <person name="Ma L.J."/>
            <person name="Mackey A.J."/>
            <person name="Manning G."/>
            <person name="Martin F."/>
            <person name="Muraguchi H."/>
            <person name="Natvig D.O."/>
            <person name="Palmerini H."/>
            <person name="Ramesh M.A."/>
            <person name="Rehmeyer C.J."/>
            <person name="Roe B.A."/>
            <person name="Shenoy N."/>
            <person name="Stanke M."/>
            <person name="Ter-Hovhannisyan V."/>
            <person name="Tunlid A."/>
            <person name="Velagapudi R."/>
            <person name="Vision T.J."/>
            <person name="Zeng Q."/>
            <person name="Zolan M.E."/>
            <person name="Pukkila P.J."/>
        </authorList>
    </citation>
    <scope>NUCLEOTIDE SEQUENCE [LARGE SCALE GENOMIC DNA]</scope>
    <source>
        <strain evidence="5">Okayama-7 / 130 / ATCC MYA-4618 / FGSC 9003</strain>
    </source>
</reference>
<dbReference type="Pfam" id="PF12937">
    <property type="entry name" value="F-box-like"/>
    <property type="match status" value="1"/>
</dbReference>
<comment type="caution">
    <text evidence="4">The sequence shown here is derived from an EMBL/GenBank/DDBJ whole genome shotgun (WGS) entry which is preliminary data.</text>
</comment>
<evidence type="ECO:0000256" key="1">
    <source>
        <dbReference type="SAM" id="MobiDB-lite"/>
    </source>
</evidence>
<dbReference type="GeneID" id="6012520"/>
<dbReference type="KEGG" id="cci:CC1G_04973"/>
<dbReference type="AlphaFoldDB" id="A8NSC8"/>
<dbReference type="HOGENOM" id="CLU_566242_0_0_1"/>
<dbReference type="InParanoid" id="A8NSC8"/>
<proteinExistence type="predicted"/>
<dbReference type="CDD" id="cd09917">
    <property type="entry name" value="F-box_SF"/>
    <property type="match status" value="1"/>
</dbReference>
<dbReference type="InterPro" id="IPR036047">
    <property type="entry name" value="F-box-like_dom_sf"/>
</dbReference>
<gene>
    <name evidence="4" type="ORF">CC1G_04973</name>
</gene>
<keyword evidence="2" id="KW-0732">Signal</keyword>
<feature type="compositionally biased region" description="Low complexity" evidence="1">
    <location>
        <begin position="360"/>
        <end position="379"/>
    </location>
</feature>
<dbReference type="eggNOG" id="ENOG502SCUA">
    <property type="taxonomic scope" value="Eukaryota"/>
</dbReference>
<evidence type="ECO:0000313" key="5">
    <source>
        <dbReference type="Proteomes" id="UP000001861"/>
    </source>
</evidence>
<dbReference type="RefSeq" id="XP_001835980.2">
    <property type="nucleotide sequence ID" value="XM_001835928.2"/>
</dbReference>
<dbReference type="EMBL" id="AACS02000008">
    <property type="protein sequence ID" value="EAU85756.2"/>
    <property type="molecule type" value="Genomic_DNA"/>
</dbReference>
<dbReference type="InterPro" id="IPR001810">
    <property type="entry name" value="F-box_dom"/>
</dbReference>
<evidence type="ECO:0000313" key="4">
    <source>
        <dbReference type="EMBL" id="EAU85756.2"/>
    </source>
</evidence>
<evidence type="ECO:0000256" key="2">
    <source>
        <dbReference type="SAM" id="SignalP"/>
    </source>
</evidence>
<sequence length="526" mass="57535">MPLTTLPTDILILILASLSITDLASLSQTCSLLHSLVTEFGWAAYSRLHPRPSHSLSHARRKWSAYTQVQHDYLTDKAWKSTEFIARPLSRTWAGKQQPTLAITPTRLVVAAGTNLYSYVFGCKSSKPSISFEGVVNLDDPLVRGRNITSVTFLDDGELDSTLLVAYQEQRVEIITLIPVHGNNNQQRGPGLTFRRTRHAAFPQDDYVESFSTSRHHLLSISSNGTARFLYQGGVVPSTESESSPPTPSARIDLNERSWTCHLSMDASTPFAAFGTSGKTPLTVYSISQDRMSPLPEYILLSKKYGDTSISLDSLPSLAVYGITRAPLSSPFGASPQVLASGWFDGQVRIYDLRASESRLTAPSSPSQTTPSSSSSSSSATILSPILTLQDRWSPEPIYTLSSGGGSSAHIAAGTARHSVVSFWDTRSPRLGWSVHAPGNDRSPVFDVILESSRCFGVTEARPFVYDFGPNPSLDAYPTLTPNRELAAVTQPPRGQRQYHREGIKYKPNLMTYEVAKYTHASSGLS</sequence>
<name>A8NSC8_COPC7</name>
<accession>A8NSC8</accession>
<feature type="region of interest" description="Disordered" evidence="1">
    <location>
        <begin position="359"/>
        <end position="379"/>
    </location>
</feature>
<dbReference type="SUPFAM" id="SSF81383">
    <property type="entry name" value="F-box domain"/>
    <property type="match status" value="1"/>
</dbReference>
<organism evidence="4 5">
    <name type="scientific">Coprinopsis cinerea (strain Okayama-7 / 130 / ATCC MYA-4618 / FGSC 9003)</name>
    <name type="common">Inky cap fungus</name>
    <name type="synonym">Hormographiella aspergillata</name>
    <dbReference type="NCBI Taxonomy" id="240176"/>
    <lineage>
        <taxon>Eukaryota</taxon>
        <taxon>Fungi</taxon>
        <taxon>Dikarya</taxon>
        <taxon>Basidiomycota</taxon>
        <taxon>Agaricomycotina</taxon>
        <taxon>Agaricomycetes</taxon>
        <taxon>Agaricomycetidae</taxon>
        <taxon>Agaricales</taxon>
        <taxon>Agaricineae</taxon>
        <taxon>Psathyrellaceae</taxon>
        <taxon>Coprinopsis</taxon>
    </lineage>
</organism>